<dbReference type="Proteomes" id="UP000055590">
    <property type="component" value="Chromosome"/>
</dbReference>
<feature type="region of interest" description="Disordered" evidence="1">
    <location>
        <begin position="63"/>
        <end position="92"/>
    </location>
</feature>
<dbReference type="KEGG" id="vin:AKJ08_2281"/>
<name>A0A0K1PFK2_9BACT</name>
<accession>A0A0K1PFK2</accession>
<reference evidence="2 3" key="1">
    <citation type="submission" date="2015-08" db="EMBL/GenBank/DDBJ databases">
        <authorList>
            <person name="Babu N.S."/>
            <person name="Beckwith C.J."/>
            <person name="Beseler K.G."/>
            <person name="Brison A."/>
            <person name="Carone J.V."/>
            <person name="Caskin T.P."/>
            <person name="Diamond M."/>
            <person name="Durham M.E."/>
            <person name="Foxe J.M."/>
            <person name="Go M."/>
            <person name="Henderson B.A."/>
            <person name="Jones I.B."/>
            <person name="McGettigan J.A."/>
            <person name="Micheletti S.J."/>
            <person name="Nasrallah M.E."/>
            <person name="Ortiz D."/>
            <person name="Piller C.R."/>
            <person name="Privatt S.R."/>
            <person name="Schneider S.L."/>
            <person name="Sharp S."/>
            <person name="Smith T.C."/>
            <person name="Stanton J.D."/>
            <person name="Ullery H.E."/>
            <person name="Wilson R.J."/>
            <person name="Serrano M.G."/>
            <person name="Buck G."/>
            <person name="Lee V."/>
            <person name="Wang Y."/>
            <person name="Carvalho R."/>
            <person name="Voegtly L."/>
            <person name="Shi R."/>
            <person name="Duckworth R."/>
            <person name="Johnson A."/>
            <person name="Loviza R."/>
            <person name="Walstead R."/>
            <person name="Shah Z."/>
            <person name="Kiflezghi M."/>
            <person name="Wade K."/>
            <person name="Ball S.L."/>
            <person name="Bradley K.W."/>
            <person name="Asai D.J."/>
            <person name="Bowman C.A."/>
            <person name="Russell D.A."/>
            <person name="Pope W.H."/>
            <person name="Jacobs-Sera D."/>
            <person name="Hendrix R.W."/>
            <person name="Hatfull G.F."/>
        </authorList>
    </citation>
    <scope>NUCLEOTIDE SEQUENCE [LARGE SCALE GENOMIC DNA]</scope>
    <source>
        <strain evidence="2 3">DSM 27710</strain>
    </source>
</reference>
<organism evidence="2 3">
    <name type="scientific">Vulgatibacter incomptus</name>
    <dbReference type="NCBI Taxonomy" id="1391653"/>
    <lineage>
        <taxon>Bacteria</taxon>
        <taxon>Pseudomonadati</taxon>
        <taxon>Myxococcota</taxon>
        <taxon>Myxococcia</taxon>
        <taxon>Myxococcales</taxon>
        <taxon>Cystobacterineae</taxon>
        <taxon>Vulgatibacteraceae</taxon>
        <taxon>Vulgatibacter</taxon>
    </lineage>
</organism>
<keyword evidence="3" id="KW-1185">Reference proteome</keyword>
<evidence type="ECO:0000313" key="2">
    <source>
        <dbReference type="EMBL" id="AKU91894.1"/>
    </source>
</evidence>
<sequence length="92" mass="10182">MSVGVAVPVIRALRILRGTSGQETNESSGTNRKKETVRHRYIPPIFGGFLGQGSTDVNSTDIRLRARPSLPAKHERSIPDPSMEMKNLQDRP</sequence>
<evidence type="ECO:0000256" key="1">
    <source>
        <dbReference type="SAM" id="MobiDB-lite"/>
    </source>
</evidence>
<protein>
    <submittedName>
        <fullName evidence="2">Uncharacterized protein</fullName>
    </submittedName>
</protein>
<evidence type="ECO:0000313" key="3">
    <source>
        <dbReference type="Proteomes" id="UP000055590"/>
    </source>
</evidence>
<dbReference type="AlphaFoldDB" id="A0A0K1PFK2"/>
<gene>
    <name evidence="2" type="ORF">AKJ08_2281</name>
</gene>
<dbReference type="EMBL" id="CP012332">
    <property type="protein sequence ID" value="AKU91894.1"/>
    <property type="molecule type" value="Genomic_DNA"/>
</dbReference>
<dbReference type="STRING" id="1391653.AKJ08_2281"/>
<proteinExistence type="predicted"/>